<feature type="transmembrane region" description="Helical" evidence="8">
    <location>
        <begin position="467"/>
        <end position="486"/>
    </location>
</feature>
<dbReference type="NCBIfam" id="TIGR01695">
    <property type="entry name" value="murJ_mviN"/>
    <property type="match status" value="1"/>
</dbReference>
<comment type="subcellular location">
    <subcellularLocation>
        <location evidence="1 8">Cell membrane</location>
        <topology evidence="1 8">Multi-pass membrane protein</topology>
    </subcellularLocation>
</comment>
<dbReference type="GO" id="GO:0009252">
    <property type="term" value="P:peptidoglycan biosynthetic process"/>
    <property type="evidence" value="ECO:0007669"/>
    <property type="project" value="UniProtKB-UniRule"/>
</dbReference>
<keyword evidence="2 8" id="KW-1003">Cell membrane</keyword>
<dbReference type="GO" id="GO:0071555">
    <property type="term" value="P:cell wall organization"/>
    <property type="evidence" value="ECO:0007669"/>
    <property type="project" value="UniProtKB-UniRule"/>
</dbReference>
<evidence type="ECO:0000256" key="2">
    <source>
        <dbReference type="ARBA" id="ARBA00022475"/>
    </source>
</evidence>
<dbReference type="InterPro" id="IPR004268">
    <property type="entry name" value="MurJ"/>
</dbReference>
<comment type="pathway">
    <text evidence="8">Cell wall biogenesis; peptidoglycan biosynthesis.</text>
</comment>
<protein>
    <recommendedName>
        <fullName evidence="8">Probable lipid II flippase MurJ</fullName>
    </recommendedName>
</protein>
<organism evidence="10 11">
    <name type="scientific">Salibacterium salarium</name>
    <dbReference type="NCBI Taxonomy" id="284579"/>
    <lineage>
        <taxon>Bacteria</taxon>
        <taxon>Bacillati</taxon>
        <taxon>Bacillota</taxon>
        <taxon>Bacilli</taxon>
        <taxon>Bacillales</taxon>
        <taxon>Bacillaceae</taxon>
    </lineage>
</organism>
<feature type="transmembrane region" description="Helical" evidence="8">
    <location>
        <begin position="261"/>
        <end position="281"/>
    </location>
</feature>
<dbReference type="EMBL" id="RBVX01000019">
    <property type="protein sequence ID" value="RSL31917.1"/>
    <property type="molecule type" value="Genomic_DNA"/>
</dbReference>
<dbReference type="AlphaFoldDB" id="A0A428N0P6"/>
<evidence type="ECO:0000256" key="5">
    <source>
        <dbReference type="ARBA" id="ARBA00022984"/>
    </source>
</evidence>
<feature type="transmembrane region" description="Helical" evidence="8">
    <location>
        <begin position="379"/>
        <end position="397"/>
    </location>
</feature>
<evidence type="ECO:0000256" key="4">
    <source>
        <dbReference type="ARBA" id="ARBA00022960"/>
    </source>
</evidence>
<feature type="transmembrane region" description="Helical" evidence="8">
    <location>
        <begin position="150"/>
        <end position="172"/>
    </location>
</feature>
<keyword evidence="8 9" id="KW-0961">Cell wall biogenesis/degradation</keyword>
<comment type="similarity">
    <text evidence="8 9">Belongs to the MurJ/MviN family.</text>
</comment>
<proteinExistence type="inferred from homology"/>
<keyword evidence="3 8" id="KW-0812">Transmembrane</keyword>
<keyword evidence="11" id="KW-1185">Reference proteome</keyword>
<dbReference type="OrthoDB" id="9804143at2"/>
<dbReference type="InterPro" id="IPR051050">
    <property type="entry name" value="Lipid_II_flippase_MurJ/MviN"/>
</dbReference>
<evidence type="ECO:0000256" key="3">
    <source>
        <dbReference type="ARBA" id="ARBA00022692"/>
    </source>
</evidence>
<dbReference type="GO" id="GO:0034204">
    <property type="term" value="P:lipid translocation"/>
    <property type="evidence" value="ECO:0007669"/>
    <property type="project" value="TreeGrafter"/>
</dbReference>
<dbReference type="PIRSF" id="PIRSF002869">
    <property type="entry name" value="MviN"/>
    <property type="match status" value="1"/>
</dbReference>
<feature type="transmembrane region" description="Helical" evidence="8">
    <location>
        <begin position="83"/>
        <end position="102"/>
    </location>
</feature>
<dbReference type="HAMAP" id="MF_02078">
    <property type="entry name" value="MurJ_MviN"/>
    <property type="match status" value="1"/>
</dbReference>
<dbReference type="GO" id="GO:0015648">
    <property type="term" value="F:lipid-linked peptidoglycan transporter activity"/>
    <property type="evidence" value="ECO:0007669"/>
    <property type="project" value="UniProtKB-UniRule"/>
</dbReference>
<evidence type="ECO:0000256" key="8">
    <source>
        <dbReference type="HAMAP-Rule" id="MF_02078"/>
    </source>
</evidence>
<comment type="function">
    <text evidence="8 9">Involved in peptidoglycan biosynthesis. Transports lipid-linked peptidoglycan precursors from the inner to the outer leaflet of the cytoplasmic membrane.</text>
</comment>
<feature type="transmembrane region" description="Helical" evidence="8">
    <location>
        <begin position="222"/>
        <end position="241"/>
    </location>
</feature>
<dbReference type="UniPathway" id="UPA00219"/>
<feature type="transmembrane region" description="Helical" evidence="8">
    <location>
        <begin position="122"/>
        <end position="143"/>
    </location>
</feature>
<dbReference type="PANTHER" id="PTHR47019">
    <property type="entry name" value="LIPID II FLIPPASE MURJ"/>
    <property type="match status" value="1"/>
</dbReference>
<dbReference type="GO" id="GO:0008360">
    <property type="term" value="P:regulation of cell shape"/>
    <property type="evidence" value="ECO:0007669"/>
    <property type="project" value="UniProtKB-UniRule"/>
</dbReference>
<feature type="transmembrane region" description="Helical" evidence="8">
    <location>
        <begin position="302"/>
        <end position="320"/>
    </location>
</feature>
<evidence type="ECO:0000256" key="9">
    <source>
        <dbReference type="PIRNR" id="PIRNR002869"/>
    </source>
</evidence>
<feature type="transmembrane region" description="Helical" evidence="8">
    <location>
        <begin position="38"/>
        <end position="62"/>
    </location>
</feature>
<keyword evidence="4 8" id="KW-0133">Cell shape</keyword>
<feature type="transmembrane region" description="Helical" evidence="8">
    <location>
        <begin position="178"/>
        <end position="201"/>
    </location>
</feature>
<keyword evidence="8 9" id="KW-0813">Transport</keyword>
<feature type="transmembrane region" description="Helical" evidence="8">
    <location>
        <begin position="340"/>
        <end position="358"/>
    </location>
</feature>
<feature type="transmembrane region" description="Helical" evidence="8">
    <location>
        <begin position="433"/>
        <end position="455"/>
    </location>
</feature>
<keyword evidence="6 8" id="KW-1133">Transmembrane helix</keyword>
<gene>
    <name evidence="8 10" type="primary">murJ</name>
    <name evidence="10" type="ORF">D7Z54_18210</name>
</gene>
<dbReference type="GO" id="GO:0005886">
    <property type="term" value="C:plasma membrane"/>
    <property type="evidence" value="ECO:0007669"/>
    <property type="project" value="UniProtKB-SubCell"/>
</dbReference>
<keyword evidence="5 8" id="KW-0573">Peptidoglycan synthesis</keyword>
<evidence type="ECO:0000256" key="1">
    <source>
        <dbReference type="ARBA" id="ARBA00004651"/>
    </source>
</evidence>
<evidence type="ECO:0000256" key="6">
    <source>
        <dbReference type="ARBA" id="ARBA00022989"/>
    </source>
</evidence>
<name>A0A428N0P6_9BACI</name>
<dbReference type="PANTHER" id="PTHR47019:SF1">
    <property type="entry name" value="LIPID II FLIPPASE MURJ"/>
    <property type="match status" value="1"/>
</dbReference>
<dbReference type="RefSeq" id="WP_125557664.1">
    <property type="nucleotide sequence ID" value="NZ_RBVX01000019.1"/>
</dbReference>
<dbReference type="Pfam" id="PF03023">
    <property type="entry name" value="MurJ"/>
    <property type="match status" value="1"/>
</dbReference>
<dbReference type="CDD" id="cd13123">
    <property type="entry name" value="MATE_MurJ_like"/>
    <property type="match status" value="1"/>
</dbReference>
<feature type="transmembrane region" description="Helical" evidence="8">
    <location>
        <begin position="403"/>
        <end position="421"/>
    </location>
</feature>
<reference evidence="10 11" key="1">
    <citation type="submission" date="2018-10" db="EMBL/GenBank/DDBJ databases">
        <title>Draft genome sequence of Bacillus salarius IM0101, isolated from a hypersaline soil in Inner Mongolia, China.</title>
        <authorList>
            <person name="Yamprayoonswat W."/>
            <person name="Boonvisut S."/>
            <person name="Jumpathong W."/>
            <person name="Sittihan S."/>
            <person name="Ruangsuj P."/>
            <person name="Wanthongcharoen S."/>
            <person name="Thongpramul N."/>
            <person name="Pimmason S."/>
            <person name="Yu B."/>
            <person name="Yasawong M."/>
        </authorList>
    </citation>
    <scope>NUCLEOTIDE SEQUENCE [LARGE SCALE GENOMIC DNA]</scope>
    <source>
        <strain evidence="10 11">IM0101</strain>
    </source>
</reference>
<comment type="caution">
    <text evidence="10">The sequence shown here is derived from an EMBL/GenBank/DDBJ whole genome shotgun (WGS) entry which is preliminary data.</text>
</comment>
<evidence type="ECO:0000313" key="11">
    <source>
        <dbReference type="Proteomes" id="UP000275076"/>
    </source>
</evidence>
<sequence>MKKTVVILMILTIISKILGFTRDLVLSFFYGASYISDAYLISLTIPIIIVAIIGEGISTGFIPMYSGIKNKEGIRKADSFTNNLINVVITISTFIIITGLVFTKPIVQLFASGFEENVLELTVLFTRITLIGIYFTSLLYVFCAYLEVKGFFSAPAIMGLPLNLLLIASIIMSAQTNLFVLAGGSLAAIVSQFLFILIYAYKKGYRYKPIIDITNINIKKMLLLALPAVLGSSLVQINLLVDRTLASQIAVGGISALNYSGNLNDFILGMFVLTISTVMYPKISKMAAKNNMNEIKKAIAEAITAVHLLVIPATAGYMVFSEPIITLLYGRGEFDEQAISMTSYAMFFYSFGLIGMGLREILSKAFFSLHDSKTPMINAGLAMILNIILNFVLSIFWGIGGLALATSISAIICSVLLLVSLRKKLGDFGIKNLSFSFLKIVFASIMMGGICHLTHNFLTNKIQDSLALLFSIGLGIILYFVIIYFMKIKDVDQVAFEWKNKWQGHKKEG</sequence>
<dbReference type="Proteomes" id="UP000275076">
    <property type="component" value="Unassembled WGS sequence"/>
</dbReference>
<evidence type="ECO:0000313" key="10">
    <source>
        <dbReference type="EMBL" id="RSL31917.1"/>
    </source>
</evidence>
<keyword evidence="7 8" id="KW-0472">Membrane</keyword>
<evidence type="ECO:0000256" key="7">
    <source>
        <dbReference type="ARBA" id="ARBA00023136"/>
    </source>
</evidence>
<accession>A0A428N0P6</accession>
<dbReference type="PRINTS" id="PR01806">
    <property type="entry name" value="VIRFACTRMVIN"/>
</dbReference>